<dbReference type="CDD" id="cd04317">
    <property type="entry name" value="EcAspRS_like_N"/>
    <property type="match status" value="1"/>
</dbReference>
<dbReference type="InterPro" id="IPR006195">
    <property type="entry name" value="aa-tRNA-synth_II"/>
</dbReference>
<dbReference type="GO" id="GO:0005524">
    <property type="term" value="F:ATP binding"/>
    <property type="evidence" value="ECO:0007669"/>
    <property type="project" value="UniProtKB-UniRule"/>
</dbReference>
<evidence type="ECO:0000313" key="9">
    <source>
        <dbReference type="EMBL" id="OYQ12867.1"/>
    </source>
</evidence>
<dbReference type="InterPro" id="IPR012340">
    <property type="entry name" value="NA-bd_OB-fold"/>
</dbReference>
<protein>
    <recommendedName>
        <fullName evidence="7">Aspartate--tRNA(Asp/Asn) ligase</fullName>
        <ecNumber evidence="7">6.1.1.23</ecNumber>
    </recommendedName>
    <alternativeName>
        <fullName evidence="7">Aspartyl-tRNA synthetase</fullName>
        <shortName evidence="7">AspRS</shortName>
    </alternativeName>
    <alternativeName>
        <fullName evidence="7">Non-discriminating aspartyl-tRNA synthetase</fullName>
        <shortName evidence="7">ND-AspRS</shortName>
    </alternativeName>
</protein>
<dbReference type="InterPro" id="IPR045864">
    <property type="entry name" value="aa-tRNA-synth_II/BPL/LPL"/>
</dbReference>
<dbReference type="InterPro" id="IPR002312">
    <property type="entry name" value="Asp/Asn-tRNA-synth_IIb"/>
</dbReference>
<dbReference type="Proteomes" id="UP000216164">
    <property type="component" value="Unassembled WGS sequence"/>
</dbReference>
<dbReference type="PANTHER" id="PTHR22594:SF5">
    <property type="entry name" value="ASPARTATE--TRNA LIGASE, MITOCHONDRIAL"/>
    <property type="match status" value="1"/>
</dbReference>
<dbReference type="GO" id="GO:0005737">
    <property type="term" value="C:cytoplasm"/>
    <property type="evidence" value="ECO:0007669"/>
    <property type="project" value="UniProtKB-SubCell"/>
</dbReference>
<dbReference type="InterPro" id="IPR004524">
    <property type="entry name" value="Asp-tRNA-ligase_1"/>
</dbReference>
<keyword evidence="3 7" id="KW-0547">Nucleotide-binding</keyword>
<keyword evidence="4 7" id="KW-0067">ATP-binding</keyword>
<evidence type="ECO:0000256" key="1">
    <source>
        <dbReference type="ARBA" id="ARBA00006303"/>
    </source>
</evidence>
<feature type="site" description="Important for tRNA non-discrimination" evidence="7">
    <location>
        <position position="98"/>
    </location>
</feature>
<dbReference type="EC" id="6.1.1.23" evidence="7"/>
<dbReference type="Pfam" id="PF00152">
    <property type="entry name" value="tRNA-synt_2"/>
    <property type="match status" value="1"/>
</dbReference>
<comment type="function">
    <text evidence="7">Aspartyl-tRNA synthetase with relaxed tRNA specificity since it is able to aspartylate not only its cognate tRNA(Asp) but also tRNA(Asn). Reaction proceeds in two steps: L-aspartate is first activated by ATP to form Asp-AMP and then transferred to the acceptor end of tRNA(Asp/Asn).</text>
</comment>
<dbReference type="InterPro" id="IPR004365">
    <property type="entry name" value="NA-bd_OB_tRNA"/>
</dbReference>
<dbReference type="Pfam" id="PF01336">
    <property type="entry name" value="tRNA_anti-codon"/>
    <property type="match status" value="1"/>
</dbReference>
<dbReference type="InterPro" id="IPR004364">
    <property type="entry name" value="Aa-tRNA-synt_II"/>
</dbReference>
<evidence type="ECO:0000256" key="3">
    <source>
        <dbReference type="ARBA" id="ARBA00022741"/>
    </source>
</evidence>
<feature type="binding site" evidence="7">
    <location>
        <position position="244"/>
    </location>
    <ligand>
        <name>ATP</name>
        <dbReference type="ChEBI" id="CHEBI:30616"/>
    </ligand>
</feature>
<feature type="domain" description="Aminoacyl-transfer RNA synthetases class-II family profile" evidence="8">
    <location>
        <begin position="156"/>
        <end position="579"/>
    </location>
</feature>
<reference evidence="9 10" key="1">
    <citation type="submission" date="2017-04" db="EMBL/GenBank/DDBJ databases">
        <title>Genome Announcement: Closed genomes of Ralstonia solanacearum strains K60, UW551, and UW700.</title>
        <authorList>
            <person name="Hayes M."/>
            <person name="Macintyre A.M."/>
            <person name="Allen C."/>
        </authorList>
    </citation>
    <scope>NUCLEOTIDE SEQUENCE [LARGE SCALE GENOMIC DNA]</scope>
    <source>
        <strain evidence="9 10">UW25</strain>
    </source>
</reference>
<gene>
    <name evidence="7" type="primary">aspS</name>
    <name evidence="9" type="ORF">B7R77_06115</name>
</gene>
<proteinExistence type="inferred from homology"/>
<comment type="similarity">
    <text evidence="1 7">Belongs to the class-II aminoacyl-tRNA synthetase family. Type 1 subfamily.</text>
</comment>
<organism evidence="9 10">
    <name type="scientific">Ralstonia solanacearum K60</name>
    <dbReference type="NCBI Taxonomy" id="1091042"/>
    <lineage>
        <taxon>Bacteria</taxon>
        <taxon>Pseudomonadati</taxon>
        <taxon>Pseudomonadota</taxon>
        <taxon>Betaproteobacteria</taxon>
        <taxon>Burkholderiales</taxon>
        <taxon>Burkholderiaceae</taxon>
        <taxon>Ralstonia</taxon>
        <taxon>Ralstonia solanacearum species complex</taxon>
    </lineage>
</organism>
<sequence length="622" mass="69904">MCVAVLAARFAENHNMQMRTQYCGQVTEQLLGQSVTLSGWAHRRRDHGGVIFIDLRDREGLVQVVCDPDRPEMFKVAEGVRNEFCLQVKGIVRARPEGTTNPNLASGKVEVLCHELTVLNASVTPPFQLDDDNLSETTRLTHRVLDLRRPQMQYNLRLRYKVAMEVRKYLDDKGFIDIETPMLTKSTPEGARDYLVPSRVNAGQFFALPQSPQLFKQMLMVSGFDRYYQITKCFRDEDLRADRQPEFTQIDCETSFLGEQEIRDLFEEMIRTVFKNTMSVELDATFPVMEFREAMARFGSDKPDLRVKLEFTDVTDVMKDVDFKVFSNPANAEGGRVVALRVPGGGTLSRGDIDAYTKFVEIYGAKGLAWIKVNEVAKGRDGLQSPIVKNLHDAAIAEILKRSGAQDGDILFFGADRAKVVNDAMGALRLKIGHSEFGKSTGLFDDAWKPLWVVDFPMFEYDEEDARWVAMHHPFTSPKDEHLEYLETDPGKCIAKAYDMVLNGWEIGGGSVRIFQEEVQSKVFRALKIGEEEARAKFGFLLDALQYGAPPHGGIAFGLDRIVTMMAGADSIRDVIAFPKTQRAQDLLTQAPSPVDEKQLRELHIRLRAAESKVAAPAAATA</sequence>
<dbReference type="Gene3D" id="3.30.930.10">
    <property type="entry name" value="Bira Bifunctional Protein, Domain 2"/>
    <property type="match status" value="1"/>
</dbReference>
<evidence type="ECO:0000256" key="4">
    <source>
        <dbReference type="ARBA" id="ARBA00022840"/>
    </source>
</evidence>
<dbReference type="AlphaFoldDB" id="A0AAP7ZLM6"/>
<feature type="binding site" evidence="7">
    <location>
        <position position="506"/>
    </location>
    <ligand>
        <name>ATP</name>
        <dbReference type="ChEBI" id="CHEBI:30616"/>
    </ligand>
</feature>
<dbReference type="SUPFAM" id="SSF50249">
    <property type="entry name" value="Nucleic acid-binding proteins"/>
    <property type="match status" value="1"/>
</dbReference>
<feature type="binding site" evidence="7">
    <location>
        <position position="513"/>
    </location>
    <ligand>
        <name>L-aspartate</name>
        <dbReference type="ChEBI" id="CHEBI:29991"/>
    </ligand>
</feature>
<dbReference type="SUPFAM" id="SSF55261">
    <property type="entry name" value="GAD domain-like"/>
    <property type="match status" value="1"/>
</dbReference>
<keyword evidence="6 7" id="KW-0030">Aminoacyl-tRNA synthetase</keyword>
<comment type="subunit">
    <text evidence="7">Homodimer.</text>
</comment>
<accession>A0AAP7ZLM6</accession>
<dbReference type="InterPro" id="IPR004115">
    <property type="entry name" value="GAD-like_sf"/>
</dbReference>
<feature type="binding site" evidence="7">
    <location>
        <position position="235"/>
    </location>
    <ligand>
        <name>L-aspartate</name>
        <dbReference type="ChEBI" id="CHEBI:29991"/>
    </ligand>
</feature>
<dbReference type="RefSeq" id="WP_003269639.1">
    <property type="nucleotide sequence ID" value="NZ_NCTK01000001.1"/>
</dbReference>
<evidence type="ECO:0000256" key="7">
    <source>
        <dbReference type="HAMAP-Rule" id="MF_00044"/>
    </source>
</evidence>
<evidence type="ECO:0000256" key="5">
    <source>
        <dbReference type="ARBA" id="ARBA00022917"/>
    </source>
</evidence>
<feature type="binding site" evidence="7">
    <location>
        <position position="472"/>
    </location>
    <ligand>
        <name>L-aspartate</name>
        <dbReference type="ChEBI" id="CHEBI:29991"/>
    </ligand>
</feature>
<dbReference type="SUPFAM" id="SSF55681">
    <property type="entry name" value="Class II aaRS and biotin synthetases"/>
    <property type="match status" value="1"/>
</dbReference>
<evidence type="ECO:0000313" key="10">
    <source>
        <dbReference type="Proteomes" id="UP000216164"/>
    </source>
</evidence>
<dbReference type="NCBIfam" id="TIGR00459">
    <property type="entry name" value="aspS_bact"/>
    <property type="match status" value="1"/>
</dbReference>
<evidence type="ECO:0000256" key="6">
    <source>
        <dbReference type="ARBA" id="ARBA00023146"/>
    </source>
</evidence>
<dbReference type="GO" id="GO:0003676">
    <property type="term" value="F:nucleic acid binding"/>
    <property type="evidence" value="ECO:0007669"/>
    <property type="project" value="InterPro"/>
</dbReference>
<feature type="site" description="Important for tRNA non-discrimination" evidence="7">
    <location>
        <position position="47"/>
    </location>
</feature>
<feature type="binding site" evidence="7">
    <location>
        <position position="189"/>
    </location>
    <ligand>
        <name>L-aspartate</name>
        <dbReference type="ChEBI" id="CHEBI:29991"/>
    </ligand>
</feature>
<dbReference type="InterPro" id="IPR047090">
    <property type="entry name" value="AspRS_core"/>
</dbReference>
<evidence type="ECO:0000256" key="2">
    <source>
        <dbReference type="ARBA" id="ARBA00022598"/>
    </source>
</evidence>
<dbReference type="GO" id="GO:0004815">
    <property type="term" value="F:aspartate-tRNA ligase activity"/>
    <property type="evidence" value="ECO:0007669"/>
    <property type="project" value="UniProtKB-UniRule"/>
</dbReference>
<dbReference type="Gene3D" id="3.30.1360.30">
    <property type="entry name" value="GAD-like domain"/>
    <property type="match status" value="1"/>
</dbReference>
<feature type="region of interest" description="Aspartate" evidence="7">
    <location>
        <begin position="213"/>
        <end position="216"/>
    </location>
</feature>
<name>A0AAP7ZLM6_RALSL</name>
<comment type="subcellular location">
    <subcellularLocation>
        <location evidence="7">Cytoplasm</location>
    </subcellularLocation>
</comment>
<dbReference type="GO" id="GO:0050560">
    <property type="term" value="F:aspartate-tRNA(Asn) ligase activity"/>
    <property type="evidence" value="ECO:0007669"/>
    <property type="project" value="UniProtKB-EC"/>
</dbReference>
<feature type="binding site" evidence="7">
    <location>
        <begin position="235"/>
        <end position="237"/>
    </location>
    <ligand>
        <name>ATP</name>
        <dbReference type="ChEBI" id="CHEBI:30616"/>
    </ligand>
</feature>
<dbReference type="Pfam" id="PF02938">
    <property type="entry name" value="GAD"/>
    <property type="match status" value="1"/>
</dbReference>
<dbReference type="HAMAP" id="MF_00044">
    <property type="entry name" value="Asp_tRNA_synth_type1"/>
    <property type="match status" value="1"/>
</dbReference>
<dbReference type="Gene3D" id="2.40.50.140">
    <property type="entry name" value="Nucleic acid-binding proteins"/>
    <property type="match status" value="1"/>
</dbReference>
<keyword evidence="7" id="KW-0963">Cytoplasm</keyword>
<dbReference type="InterPro" id="IPR029351">
    <property type="entry name" value="GAD_dom"/>
</dbReference>
<dbReference type="EMBL" id="NCTK01000001">
    <property type="protein sequence ID" value="OYQ12867.1"/>
    <property type="molecule type" value="Genomic_DNA"/>
</dbReference>
<dbReference type="PANTHER" id="PTHR22594">
    <property type="entry name" value="ASPARTYL/LYSYL-TRNA SYNTHETASE"/>
    <property type="match status" value="1"/>
</dbReference>
<evidence type="ECO:0000259" key="8">
    <source>
        <dbReference type="PROSITE" id="PS50862"/>
    </source>
</evidence>
<dbReference type="PROSITE" id="PS50862">
    <property type="entry name" value="AA_TRNA_LIGASE_II"/>
    <property type="match status" value="1"/>
</dbReference>
<comment type="caution">
    <text evidence="9">The sequence shown here is derived from an EMBL/GenBank/DDBJ whole genome shotgun (WGS) entry which is preliminary data.</text>
</comment>
<dbReference type="InterPro" id="IPR047089">
    <property type="entry name" value="Asp-tRNA-ligase_1_N"/>
</dbReference>
<dbReference type="NCBIfam" id="NF001750">
    <property type="entry name" value="PRK00476.1"/>
    <property type="match status" value="1"/>
</dbReference>
<keyword evidence="2 7" id="KW-0436">Ligase</keyword>
<keyword evidence="5 7" id="KW-0648">Protein biosynthesis</keyword>
<dbReference type="CDD" id="cd00777">
    <property type="entry name" value="AspRS_core"/>
    <property type="match status" value="1"/>
</dbReference>
<comment type="catalytic activity">
    <reaction evidence="7">
        <text>tRNA(Asx) + L-aspartate + ATP = L-aspartyl-tRNA(Asx) + AMP + diphosphate</text>
        <dbReference type="Rhea" id="RHEA:18349"/>
        <dbReference type="Rhea" id="RHEA-COMP:9710"/>
        <dbReference type="Rhea" id="RHEA-COMP:9711"/>
        <dbReference type="ChEBI" id="CHEBI:29991"/>
        <dbReference type="ChEBI" id="CHEBI:30616"/>
        <dbReference type="ChEBI" id="CHEBI:33019"/>
        <dbReference type="ChEBI" id="CHEBI:78442"/>
        <dbReference type="ChEBI" id="CHEBI:78516"/>
        <dbReference type="ChEBI" id="CHEBI:456215"/>
        <dbReference type="EC" id="6.1.1.23"/>
    </reaction>
</comment>
<dbReference type="GO" id="GO:0006422">
    <property type="term" value="P:aspartyl-tRNA aminoacylation"/>
    <property type="evidence" value="ECO:0007669"/>
    <property type="project" value="UniProtKB-UniRule"/>
</dbReference>
<feature type="binding site" evidence="7">
    <location>
        <begin position="558"/>
        <end position="561"/>
    </location>
    <ligand>
        <name>ATP</name>
        <dbReference type="ChEBI" id="CHEBI:30616"/>
    </ligand>
</feature>
<dbReference type="PRINTS" id="PR01042">
    <property type="entry name" value="TRNASYNTHASP"/>
</dbReference>